<protein>
    <submittedName>
        <fullName evidence="1">Uncharacterized protein</fullName>
    </submittedName>
</protein>
<organism evidence="1">
    <name type="scientific">Opuntia streptacantha</name>
    <name type="common">Prickly pear cactus</name>
    <name type="synonym">Opuntia cardona</name>
    <dbReference type="NCBI Taxonomy" id="393608"/>
    <lineage>
        <taxon>Eukaryota</taxon>
        <taxon>Viridiplantae</taxon>
        <taxon>Streptophyta</taxon>
        <taxon>Embryophyta</taxon>
        <taxon>Tracheophyta</taxon>
        <taxon>Spermatophyta</taxon>
        <taxon>Magnoliopsida</taxon>
        <taxon>eudicotyledons</taxon>
        <taxon>Gunneridae</taxon>
        <taxon>Pentapetalae</taxon>
        <taxon>Caryophyllales</taxon>
        <taxon>Cactineae</taxon>
        <taxon>Cactaceae</taxon>
        <taxon>Opuntioideae</taxon>
        <taxon>Opuntia</taxon>
    </lineage>
</organism>
<evidence type="ECO:0000313" key="1">
    <source>
        <dbReference type="EMBL" id="MBA4617888.1"/>
    </source>
</evidence>
<proteinExistence type="predicted"/>
<accession>A0A7C9CM17</accession>
<reference evidence="1" key="2">
    <citation type="submission" date="2020-07" db="EMBL/GenBank/DDBJ databases">
        <authorList>
            <person name="Vera ALvarez R."/>
            <person name="Arias-Moreno D.M."/>
            <person name="Jimenez-Jacinto V."/>
            <person name="Jimenez-Bremont J.F."/>
            <person name="Swaminathan K."/>
            <person name="Moose S.P."/>
            <person name="Guerrero-Gonzalez M.L."/>
            <person name="Marino-Ramirez L."/>
            <person name="Landsman D."/>
            <person name="Rodriguez-Kessler M."/>
            <person name="Delgado-Sanchez P."/>
        </authorList>
    </citation>
    <scope>NUCLEOTIDE SEQUENCE</scope>
    <source>
        <tissue evidence="1">Cladode</tissue>
    </source>
</reference>
<dbReference type="EMBL" id="GISG01018206">
    <property type="protein sequence ID" value="MBA4617888.1"/>
    <property type="molecule type" value="Transcribed_RNA"/>
</dbReference>
<sequence>MITPYRRPPVVVEVTIVTGLFDASSCSSCLKLLTCAIRASFRGLLAVEAESFCLIGFKAIFKAPERTSETLGMRPSFARTEPKMPAPTRIVSFPREIAMTMSGQAHQNQNPKQKLSKEKLDYCVFHLDRIGIRSLTCKALVYHIELVSRSRSDLEKGILSLSLSP</sequence>
<reference evidence="1" key="1">
    <citation type="journal article" date="2013" name="J. Plant Res.">
        <title>Effect of fungi and light on seed germination of three Opuntia species from semiarid lands of central Mexico.</title>
        <authorList>
            <person name="Delgado-Sanchez P."/>
            <person name="Jimenez-Bremont J.F."/>
            <person name="Guerrero-Gonzalez Mde L."/>
            <person name="Flores J."/>
        </authorList>
    </citation>
    <scope>NUCLEOTIDE SEQUENCE</scope>
    <source>
        <tissue evidence="1">Cladode</tissue>
    </source>
</reference>
<dbReference type="AlphaFoldDB" id="A0A7C9CM17"/>
<name>A0A7C9CM17_OPUST</name>